<dbReference type="EMBL" id="LCKS01000013">
    <property type="protein sequence ID" value="KKU02491.1"/>
    <property type="molecule type" value="Genomic_DNA"/>
</dbReference>
<comment type="caution">
    <text evidence="1">The sequence shown here is derived from an EMBL/GenBank/DDBJ whole genome shotgun (WGS) entry which is preliminary data.</text>
</comment>
<name>A0A0G1M2Q0_9BACT</name>
<reference evidence="1 2" key="1">
    <citation type="journal article" date="2015" name="Nature">
        <title>rRNA introns, odd ribosomes, and small enigmatic genomes across a large radiation of phyla.</title>
        <authorList>
            <person name="Brown C.T."/>
            <person name="Hug L.A."/>
            <person name="Thomas B.C."/>
            <person name="Sharon I."/>
            <person name="Castelle C.J."/>
            <person name="Singh A."/>
            <person name="Wilkins M.J."/>
            <person name="Williams K.H."/>
            <person name="Banfield J.F."/>
        </authorList>
    </citation>
    <scope>NUCLEOTIDE SEQUENCE [LARGE SCALE GENOMIC DNA]</scope>
</reference>
<dbReference type="Proteomes" id="UP000034264">
    <property type="component" value="Unassembled WGS sequence"/>
</dbReference>
<organism evidence="1 2">
    <name type="scientific">Candidatus Amesbacteria bacterium GW2011_GWC2_45_19</name>
    <dbReference type="NCBI Taxonomy" id="1618366"/>
    <lineage>
        <taxon>Bacteria</taxon>
        <taxon>Candidatus Amesiibacteriota</taxon>
    </lineage>
</organism>
<evidence type="ECO:0000313" key="1">
    <source>
        <dbReference type="EMBL" id="KKU02491.1"/>
    </source>
</evidence>
<sequence length="66" mass="7497">MGKIEPDTLQDFDPSFSSDEILELARFYLEIGRSVNSPPPVKDKLKAIIQLCIFELAFRNRSLPVS</sequence>
<proteinExistence type="predicted"/>
<gene>
    <name evidence="1" type="ORF">UX05_C0013G0014</name>
</gene>
<evidence type="ECO:0000313" key="2">
    <source>
        <dbReference type="Proteomes" id="UP000034264"/>
    </source>
</evidence>
<dbReference type="AlphaFoldDB" id="A0A0G1M2Q0"/>
<accession>A0A0G1M2Q0</accession>
<protein>
    <submittedName>
        <fullName evidence="1">Uncharacterized protein</fullName>
    </submittedName>
</protein>